<dbReference type="FunFam" id="3.40.710.10:FF:000061">
    <property type="entry name" value="Penicillin-binding protein A"/>
    <property type="match status" value="1"/>
</dbReference>
<dbReference type="Pfam" id="PF05223">
    <property type="entry name" value="MecA_N"/>
    <property type="match status" value="1"/>
</dbReference>
<feature type="signal peptide" evidence="2">
    <location>
        <begin position="1"/>
        <end position="37"/>
    </location>
</feature>
<dbReference type="EMBL" id="CP040916">
    <property type="protein sequence ID" value="QDQ09730.1"/>
    <property type="molecule type" value="Genomic_DNA"/>
</dbReference>
<feature type="chain" id="PRO_5022164113" evidence="2">
    <location>
        <begin position="38"/>
        <end position="542"/>
    </location>
</feature>
<proteinExistence type="predicted"/>
<feature type="region of interest" description="Disordered" evidence="1">
    <location>
        <begin position="216"/>
        <end position="241"/>
    </location>
</feature>
<evidence type="ECO:0000313" key="6">
    <source>
        <dbReference type="Proteomes" id="UP000316806"/>
    </source>
</evidence>
<feature type="domain" description="NTF2-like N-terminal transpeptidase" evidence="4">
    <location>
        <begin position="54"/>
        <end position="162"/>
    </location>
</feature>
<evidence type="ECO:0000259" key="4">
    <source>
        <dbReference type="Pfam" id="PF05223"/>
    </source>
</evidence>
<gene>
    <name evidence="5" type="ORF">FH965_03445</name>
</gene>
<dbReference type="GO" id="GO:0071972">
    <property type="term" value="F:peptidoglycan L,D-transpeptidase activity"/>
    <property type="evidence" value="ECO:0007669"/>
    <property type="project" value="TreeGrafter"/>
</dbReference>
<feature type="domain" description="Penicillin-binding protein transpeptidase" evidence="3">
    <location>
        <begin position="267"/>
        <end position="534"/>
    </location>
</feature>
<dbReference type="RefSeq" id="WP_144001306.1">
    <property type="nucleotide sequence ID" value="NZ_CP040916.1"/>
</dbReference>
<organism evidence="5 6">
    <name type="scientific">Streptomyces spectabilis</name>
    <dbReference type="NCBI Taxonomy" id="68270"/>
    <lineage>
        <taxon>Bacteria</taxon>
        <taxon>Bacillati</taxon>
        <taxon>Actinomycetota</taxon>
        <taxon>Actinomycetes</taxon>
        <taxon>Kitasatosporales</taxon>
        <taxon>Streptomycetaceae</taxon>
        <taxon>Streptomyces</taxon>
    </lineage>
</organism>
<evidence type="ECO:0000313" key="5">
    <source>
        <dbReference type="EMBL" id="QDQ09730.1"/>
    </source>
</evidence>
<accession>A0A516R270</accession>
<evidence type="ECO:0000259" key="3">
    <source>
        <dbReference type="Pfam" id="PF00905"/>
    </source>
</evidence>
<dbReference type="SUPFAM" id="SSF56601">
    <property type="entry name" value="beta-lactamase/transpeptidase-like"/>
    <property type="match status" value="1"/>
</dbReference>
<dbReference type="InterPro" id="IPR007887">
    <property type="entry name" value="MecA_N"/>
</dbReference>
<dbReference type="Proteomes" id="UP000316806">
    <property type="component" value="Chromosome"/>
</dbReference>
<dbReference type="PANTHER" id="PTHR30627:SF24">
    <property type="entry name" value="PENICILLIN-BINDING PROTEIN 4B"/>
    <property type="match status" value="1"/>
</dbReference>
<dbReference type="Pfam" id="PF00905">
    <property type="entry name" value="Transpeptidase"/>
    <property type="match status" value="1"/>
</dbReference>
<keyword evidence="2" id="KW-0732">Signal</keyword>
<dbReference type="InterPro" id="IPR012338">
    <property type="entry name" value="Beta-lactam/transpept-like"/>
</dbReference>
<name>A0A516R270_STRST</name>
<dbReference type="GO" id="GO:0071555">
    <property type="term" value="P:cell wall organization"/>
    <property type="evidence" value="ECO:0007669"/>
    <property type="project" value="TreeGrafter"/>
</dbReference>
<dbReference type="GO" id="GO:0046677">
    <property type="term" value="P:response to antibiotic"/>
    <property type="evidence" value="ECO:0007669"/>
    <property type="project" value="InterPro"/>
</dbReference>
<protein>
    <submittedName>
        <fullName evidence="5">Penicillin-binding protein</fullName>
    </submittedName>
</protein>
<evidence type="ECO:0000256" key="2">
    <source>
        <dbReference type="SAM" id="SignalP"/>
    </source>
</evidence>
<sequence length="542" mass="56025">MNDTEGTTNGRGAPARKARAAVAAGAAVALAAGTAYAAELGPFAPKEPEAAPEAAAKARAFLADWSAGRPARAARLTSSPAQAERVLRDFTAGLDIGKPVLRAGEATADEDGTVTVPFTARMPVTGLGTWTYRSRLPLRERGDGTWTVDWKLSVVHPNLSDTHKFRLEREGSPGVRVNDRSGAALSGDTHPSLAPVLARLSGAAGAGPRGAIHRVDRASGDVTGTEATFGGKRAKTPKGPVATTIDPAWQSAAERALAAGAKGKDAALVALRIDNGEILAVANSPATGFNRALSGTYAPGSTFKIVTTGALLLKDAVEPGDTVDCPRYLTVGKQFHNVEKSEHRGATFRQDFAESCNTAFISLRDELPDDGLGRVAERYFGIGQRWRTGVPSFDGAVPAPRDETEKAAAMIGQGRVLANPLVMASVTATAASGTFHQPVLTRGQKDTTRTEDLPRDVVTRLRALMRTTVTDGTARGLAGLPGAVGAKTGTAEVAEGTPNNGWMVAHRGNVALAAVVEKGRTGGASAGPVVKEVLAAVGDDSS</sequence>
<dbReference type="GO" id="GO:0008658">
    <property type="term" value="F:penicillin binding"/>
    <property type="evidence" value="ECO:0007669"/>
    <property type="project" value="InterPro"/>
</dbReference>
<evidence type="ECO:0000256" key="1">
    <source>
        <dbReference type="SAM" id="MobiDB-lite"/>
    </source>
</evidence>
<dbReference type="Gene3D" id="3.40.710.10">
    <property type="entry name" value="DD-peptidase/beta-lactamase superfamily"/>
    <property type="match status" value="1"/>
</dbReference>
<dbReference type="AlphaFoldDB" id="A0A516R270"/>
<dbReference type="PANTHER" id="PTHR30627">
    <property type="entry name" value="PEPTIDOGLYCAN D,D-TRANSPEPTIDASE"/>
    <property type="match status" value="1"/>
</dbReference>
<dbReference type="InterPro" id="IPR001460">
    <property type="entry name" value="PCN-bd_Tpept"/>
</dbReference>
<dbReference type="GO" id="GO:0005886">
    <property type="term" value="C:plasma membrane"/>
    <property type="evidence" value="ECO:0007669"/>
    <property type="project" value="TreeGrafter"/>
</dbReference>
<dbReference type="InterPro" id="IPR050515">
    <property type="entry name" value="Beta-lactam/transpept"/>
</dbReference>
<reference evidence="5 6" key="1">
    <citation type="journal article" date="2019" name="J. Ind. Microbiol. Biotechnol.">
        <title>The complete genomic sequence of Streptomyces spectabilis NRRL-2792 and identification of secondary metabolite biosynthetic gene clusters.</title>
        <authorList>
            <person name="Sinha A."/>
            <person name="Phillips-Salemka S."/>
            <person name="Niraula T.A."/>
            <person name="Short K.A."/>
            <person name="Niraula N.P."/>
        </authorList>
    </citation>
    <scope>NUCLEOTIDE SEQUENCE [LARGE SCALE GENOMIC DNA]</scope>
    <source>
        <strain evidence="5 6">NRRL 2792</strain>
    </source>
</reference>